<dbReference type="PATRIC" id="fig|1618442.3.peg.537"/>
<proteinExistence type="inferred from homology"/>
<feature type="domain" description="Ribulose bisphosphate carboxylase large subunit C-terminal" evidence="2">
    <location>
        <begin position="158"/>
        <end position="455"/>
    </location>
</feature>
<dbReference type="Gene3D" id="3.20.20.110">
    <property type="entry name" value="Ribulose bisphosphate carboxylase, large subunit, C-terminal domain"/>
    <property type="match status" value="1"/>
</dbReference>
<evidence type="ECO:0000313" key="4">
    <source>
        <dbReference type="EMBL" id="KKS46847.1"/>
    </source>
</evidence>
<dbReference type="SUPFAM" id="SSF51649">
    <property type="entry name" value="RuBisCo, C-terminal domain"/>
    <property type="match status" value="1"/>
</dbReference>
<evidence type="ECO:0000313" key="5">
    <source>
        <dbReference type="Proteomes" id="UP000034320"/>
    </source>
</evidence>
<dbReference type="InterPro" id="IPR033966">
    <property type="entry name" value="RuBisCO"/>
</dbReference>
<comment type="caution">
    <text evidence="4">The sequence shown here is derived from an EMBL/GenBank/DDBJ whole genome shotgun (WGS) entry which is preliminary data.</text>
</comment>
<evidence type="ECO:0000256" key="1">
    <source>
        <dbReference type="RuleBase" id="RU003834"/>
    </source>
</evidence>
<dbReference type="GO" id="GO:0015977">
    <property type="term" value="P:carbon fixation"/>
    <property type="evidence" value="ECO:0007669"/>
    <property type="project" value="InterPro"/>
</dbReference>
<name>A0A0G0ZDN7_9BACT</name>
<dbReference type="InterPro" id="IPR017443">
    <property type="entry name" value="RuBisCO_lsu_fd_N"/>
</dbReference>
<comment type="similarity">
    <text evidence="1">Belongs to the RuBisCO large chain family.</text>
</comment>
<accession>A0A0G0ZDN7</accession>
<dbReference type="Gene3D" id="3.30.70.150">
    <property type="entry name" value="RuBisCO large subunit, N-terminal domain"/>
    <property type="match status" value="1"/>
</dbReference>
<dbReference type="InterPro" id="IPR000685">
    <property type="entry name" value="RuBisCO_lsu_C"/>
</dbReference>
<dbReference type="Pfam" id="PF02788">
    <property type="entry name" value="RuBisCO_large_N"/>
    <property type="match status" value="1"/>
</dbReference>
<dbReference type="GO" id="GO:0016984">
    <property type="term" value="F:ribulose-bisphosphate carboxylase activity"/>
    <property type="evidence" value="ECO:0007669"/>
    <property type="project" value="InterPro"/>
</dbReference>
<dbReference type="SFLD" id="SFLDG00301">
    <property type="entry name" value="RuBisCO-like_proteins"/>
    <property type="match status" value="1"/>
</dbReference>
<dbReference type="AlphaFoldDB" id="A0A0G0ZDN7"/>
<dbReference type="SFLD" id="SFLDS00014">
    <property type="entry name" value="RuBisCO"/>
    <property type="match status" value="1"/>
</dbReference>
<dbReference type="InterPro" id="IPR036422">
    <property type="entry name" value="RuBisCO_lsu_N_sf"/>
</dbReference>
<dbReference type="Proteomes" id="UP000034320">
    <property type="component" value="Unassembled WGS sequence"/>
</dbReference>
<dbReference type="InterPro" id="IPR036376">
    <property type="entry name" value="RuBisCO_lsu_C_sf"/>
</dbReference>
<sequence length="463" mass="51112">MAVQLNYIAPPGWQPENPDQDYLVIQFKIELADFVDKKKFADAAASVAAESSTGTWTKVDEGPQSGIKMADDMKAIVFDVDEANFMFKVAYKTDLFEADNMSGFLAGPAGNIGGMKMVKGLRMFDVRFPEKMVKAFPGPRYGIEGVRDLLEHDDNQRKLPILGTVPKPKVGRTAEEQAVLARRLWTAGDGSYDFVKDDENLTSLFFNKFDDRARLVHQVQLEIEQKTGKKKLYLCNLSHSNLDVMLKRADLIKETGGRCMMIDVIATGFAAVHTMRLKNPELVIHAHRAMHAFITRESGEGIEGHGALNGFSVSMLTLAKIFRLLGVDSLHTGSPKAKMEDYGESEEIMRVLTQDEVMPNPKFLSLGQKWFGTKRVWPVASGGLHPGVMDTVLAKFGRDCYIQMGGGVLGHPQGVERGVEAALEARRAVIVQGLTVKEFVTKNPDSALASAVSLWGTEPKLVY</sequence>
<evidence type="ECO:0000259" key="3">
    <source>
        <dbReference type="Pfam" id="PF02788"/>
    </source>
</evidence>
<dbReference type="EMBL" id="LCDD01000012">
    <property type="protein sequence ID" value="KKS46847.1"/>
    <property type="molecule type" value="Genomic_DNA"/>
</dbReference>
<feature type="domain" description="Ribulose bisphosphate carboxylase large subunit ferrodoxin-like N-terminal" evidence="3">
    <location>
        <begin position="18"/>
        <end position="132"/>
    </location>
</feature>
<dbReference type="SUPFAM" id="SSF54966">
    <property type="entry name" value="RuBisCO, large subunit, small (N-terminal) domain"/>
    <property type="match status" value="1"/>
</dbReference>
<evidence type="ECO:0000259" key="2">
    <source>
        <dbReference type="Pfam" id="PF00016"/>
    </source>
</evidence>
<dbReference type="GO" id="GO:0000287">
    <property type="term" value="F:magnesium ion binding"/>
    <property type="evidence" value="ECO:0007669"/>
    <property type="project" value="InterPro"/>
</dbReference>
<dbReference type="PANTHER" id="PTHR42704:SF17">
    <property type="entry name" value="RIBULOSE BISPHOSPHATE CARBOXYLASE LARGE CHAIN"/>
    <property type="match status" value="1"/>
</dbReference>
<reference evidence="4 5" key="1">
    <citation type="journal article" date="2015" name="Nature">
        <title>rRNA introns, odd ribosomes, and small enigmatic genomes across a large radiation of phyla.</title>
        <authorList>
            <person name="Brown C.T."/>
            <person name="Hug L.A."/>
            <person name="Thomas B.C."/>
            <person name="Sharon I."/>
            <person name="Castelle C.J."/>
            <person name="Singh A."/>
            <person name="Wilkins M.J."/>
            <person name="Williams K.H."/>
            <person name="Banfield J.F."/>
        </authorList>
    </citation>
    <scope>NUCLEOTIDE SEQUENCE [LARGE SCALE GENOMIC DNA]</scope>
</reference>
<gene>
    <name evidence="4" type="ORF">UV09_C0012G0016</name>
</gene>
<protein>
    <submittedName>
        <fullName evidence="4">Ribulose bisphosphate carboxylase, type III</fullName>
    </submittedName>
</protein>
<dbReference type="Pfam" id="PF00016">
    <property type="entry name" value="RuBisCO_large"/>
    <property type="match status" value="1"/>
</dbReference>
<organism evidence="4 5">
    <name type="scientific">Candidatus Gottesmanbacteria bacterium GW2011_GWA2_42_18</name>
    <dbReference type="NCBI Taxonomy" id="1618442"/>
    <lineage>
        <taxon>Bacteria</taxon>
        <taxon>Candidatus Gottesmaniibacteriota</taxon>
    </lineage>
</organism>
<dbReference type="PANTHER" id="PTHR42704">
    <property type="entry name" value="RIBULOSE BISPHOSPHATE CARBOXYLASE"/>
    <property type="match status" value="1"/>
</dbReference>